<dbReference type="InterPro" id="IPR001841">
    <property type="entry name" value="Znf_RING"/>
</dbReference>
<keyword evidence="1" id="KW-0863">Zinc-finger</keyword>
<dbReference type="CDD" id="cd16473">
    <property type="entry name" value="RING-H2_RNF103"/>
    <property type="match status" value="1"/>
</dbReference>
<dbReference type="Proteomes" id="UP000308549">
    <property type="component" value="Unassembled WGS sequence"/>
</dbReference>
<dbReference type="GO" id="GO:0005737">
    <property type="term" value="C:cytoplasm"/>
    <property type="evidence" value="ECO:0007669"/>
    <property type="project" value="TreeGrafter"/>
</dbReference>
<dbReference type="PANTHER" id="PTHR22765">
    <property type="entry name" value="RING FINGER AND PROTEASE ASSOCIATED DOMAIN-CONTAINING"/>
    <property type="match status" value="1"/>
</dbReference>
<keyword evidence="3" id="KW-0472">Membrane</keyword>
<feature type="region of interest" description="Disordered" evidence="2">
    <location>
        <begin position="70"/>
        <end position="90"/>
    </location>
</feature>
<dbReference type="GO" id="GO:0006511">
    <property type="term" value="P:ubiquitin-dependent protein catabolic process"/>
    <property type="evidence" value="ECO:0007669"/>
    <property type="project" value="TreeGrafter"/>
</dbReference>
<sequence>MTSTGTNTAASATATDDGSDGGGGGGPTSSPLLFFVALGFGVVFTNLWIIVGVKYCFRYNQRNRQARALNENGDPIDLTQMPRPHRRRREKKLMSMEEVNERFPLTKYKTWRATREAEGLPAAGGVEASTSRPASLRDEVGTAGANDSRASADVARQSRVHGVEHQDHAAPTEYYGPHPHSAGTGTSHSEKVPEKGVLERSETANTISTLDGGDTHNESATTPGEDDDDDDPIRTAAPPEMLAAPGDSCAICLDTLEDDDDVRGLTCGHAFHASCVDPWLTTRRACCPLCKADYYVPKPRAEGEEAGATGRRSANTRGINLPVNPQPAWLGSRGGMAFRPRFMLAGPRFFLSDSAAQEMAGSGGSQQRRQEDNGSSPANQGNTRSWRSRLPNMNAVRMPQFGRRDQQPEATGNHGPVEEVDATPGDLEAGTRR</sequence>
<feature type="compositionally biased region" description="Basic and acidic residues" evidence="2">
    <location>
        <begin position="161"/>
        <end position="170"/>
    </location>
</feature>
<feature type="transmembrane region" description="Helical" evidence="3">
    <location>
        <begin position="32"/>
        <end position="57"/>
    </location>
</feature>
<accession>A0A4U0TM87</accession>
<dbReference type="OrthoDB" id="8062037at2759"/>
<evidence type="ECO:0000256" key="1">
    <source>
        <dbReference type="PROSITE-ProRule" id="PRU00175"/>
    </source>
</evidence>
<dbReference type="PROSITE" id="PS50089">
    <property type="entry name" value="ZF_RING_2"/>
    <property type="match status" value="1"/>
</dbReference>
<organism evidence="5 6">
    <name type="scientific">Salinomyces thailandicus</name>
    <dbReference type="NCBI Taxonomy" id="706561"/>
    <lineage>
        <taxon>Eukaryota</taxon>
        <taxon>Fungi</taxon>
        <taxon>Dikarya</taxon>
        <taxon>Ascomycota</taxon>
        <taxon>Pezizomycotina</taxon>
        <taxon>Dothideomycetes</taxon>
        <taxon>Dothideomycetidae</taxon>
        <taxon>Mycosphaerellales</taxon>
        <taxon>Teratosphaeriaceae</taxon>
        <taxon>Salinomyces</taxon>
    </lineage>
</organism>
<evidence type="ECO:0000256" key="2">
    <source>
        <dbReference type="SAM" id="MobiDB-lite"/>
    </source>
</evidence>
<feature type="compositionally biased region" description="Basic and acidic residues" evidence="2">
    <location>
        <begin position="188"/>
        <end position="202"/>
    </location>
</feature>
<keyword evidence="1" id="KW-0479">Metal-binding</keyword>
<dbReference type="GO" id="GO:0061630">
    <property type="term" value="F:ubiquitin protein ligase activity"/>
    <property type="evidence" value="ECO:0007669"/>
    <property type="project" value="TreeGrafter"/>
</dbReference>
<gene>
    <name evidence="5" type="ORF">B0A50_07376</name>
</gene>
<dbReference type="EMBL" id="NAJL01000061">
    <property type="protein sequence ID" value="TKA23060.1"/>
    <property type="molecule type" value="Genomic_DNA"/>
</dbReference>
<dbReference type="GO" id="GO:0008270">
    <property type="term" value="F:zinc ion binding"/>
    <property type="evidence" value="ECO:0007669"/>
    <property type="project" value="UniProtKB-KW"/>
</dbReference>
<dbReference type="Gene3D" id="3.30.40.10">
    <property type="entry name" value="Zinc/RING finger domain, C3HC4 (zinc finger)"/>
    <property type="match status" value="1"/>
</dbReference>
<reference evidence="5 6" key="1">
    <citation type="submission" date="2017-03" db="EMBL/GenBank/DDBJ databases">
        <title>Genomes of endolithic fungi from Antarctica.</title>
        <authorList>
            <person name="Coleine C."/>
            <person name="Masonjones S."/>
            <person name="Stajich J.E."/>
        </authorList>
    </citation>
    <scope>NUCLEOTIDE SEQUENCE [LARGE SCALE GENOMIC DNA]</scope>
    <source>
        <strain evidence="5 6">CCFEE 6315</strain>
    </source>
</reference>
<name>A0A4U0TM87_9PEZI</name>
<dbReference type="AlphaFoldDB" id="A0A4U0TM87"/>
<feature type="region of interest" description="Disordered" evidence="2">
    <location>
        <begin position="1"/>
        <end position="24"/>
    </location>
</feature>
<evidence type="ECO:0000313" key="6">
    <source>
        <dbReference type="Proteomes" id="UP000308549"/>
    </source>
</evidence>
<dbReference type="InterPro" id="IPR013083">
    <property type="entry name" value="Znf_RING/FYVE/PHD"/>
</dbReference>
<keyword evidence="6" id="KW-1185">Reference proteome</keyword>
<feature type="region of interest" description="Disordered" evidence="2">
    <location>
        <begin position="119"/>
        <end position="241"/>
    </location>
</feature>
<protein>
    <recommendedName>
        <fullName evidence="4">RING-type domain-containing protein</fullName>
    </recommendedName>
</protein>
<dbReference type="PANTHER" id="PTHR22765:SF434">
    <property type="entry name" value="GB|AAD18119.1-RELATED"/>
    <property type="match status" value="1"/>
</dbReference>
<dbReference type="SUPFAM" id="SSF57850">
    <property type="entry name" value="RING/U-box"/>
    <property type="match status" value="1"/>
</dbReference>
<proteinExistence type="predicted"/>
<evidence type="ECO:0000256" key="3">
    <source>
        <dbReference type="SAM" id="Phobius"/>
    </source>
</evidence>
<feature type="region of interest" description="Disordered" evidence="2">
    <location>
        <begin position="356"/>
        <end position="433"/>
    </location>
</feature>
<feature type="compositionally biased region" description="Low complexity" evidence="2">
    <location>
        <begin position="1"/>
        <end position="16"/>
    </location>
</feature>
<dbReference type="Pfam" id="PF13639">
    <property type="entry name" value="zf-RING_2"/>
    <property type="match status" value="1"/>
</dbReference>
<feature type="domain" description="RING-type" evidence="4">
    <location>
        <begin position="249"/>
        <end position="291"/>
    </location>
</feature>
<dbReference type="SMART" id="SM00184">
    <property type="entry name" value="RING"/>
    <property type="match status" value="1"/>
</dbReference>
<evidence type="ECO:0000259" key="4">
    <source>
        <dbReference type="PROSITE" id="PS50089"/>
    </source>
</evidence>
<evidence type="ECO:0000313" key="5">
    <source>
        <dbReference type="EMBL" id="TKA23060.1"/>
    </source>
</evidence>
<dbReference type="InterPro" id="IPR051826">
    <property type="entry name" value="E3_ubiquitin-ligase_domain"/>
</dbReference>
<feature type="compositionally biased region" description="Polar residues" evidence="2">
    <location>
        <begin position="373"/>
        <end position="385"/>
    </location>
</feature>
<keyword evidence="3" id="KW-0812">Transmembrane</keyword>
<comment type="caution">
    <text evidence="5">The sequence shown here is derived from an EMBL/GenBank/DDBJ whole genome shotgun (WGS) entry which is preliminary data.</text>
</comment>
<keyword evidence="1" id="KW-0862">Zinc</keyword>
<dbReference type="FunFam" id="3.30.40.10:FF:000539">
    <property type="entry name" value="Ring finger domain protein"/>
    <property type="match status" value="1"/>
</dbReference>
<keyword evidence="3" id="KW-1133">Transmembrane helix</keyword>